<dbReference type="Proteomes" id="UP001242045">
    <property type="component" value="Unassembled WGS sequence"/>
</dbReference>
<feature type="signal peptide" evidence="1">
    <location>
        <begin position="1"/>
        <end position="19"/>
    </location>
</feature>
<keyword evidence="1" id="KW-0732">Signal</keyword>
<accession>A0AAW8CW90</accession>
<evidence type="ECO:0000256" key="1">
    <source>
        <dbReference type="SAM" id="SignalP"/>
    </source>
</evidence>
<dbReference type="EMBL" id="JAUSRD010000004">
    <property type="protein sequence ID" value="MDP9893207.1"/>
    <property type="molecule type" value="Genomic_DNA"/>
</dbReference>
<organism evidence="2 3">
    <name type="scientific">Variovorax boronicumulans</name>
    <dbReference type="NCBI Taxonomy" id="436515"/>
    <lineage>
        <taxon>Bacteria</taxon>
        <taxon>Pseudomonadati</taxon>
        <taxon>Pseudomonadota</taxon>
        <taxon>Betaproteobacteria</taxon>
        <taxon>Burkholderiales</taxon>
        <taxon>Comamonadaceae</taxon>
        <taxon>Variovorax</taxon>
    </lineage>
</organism>
<comment type="caution">
    <text evidence="2">The sequence shown here is derived from an EMBL/GenBank/DDBJ whole genome shotgun (WGS) entry which is preliminary data.</text>
</comment>
<dbReference type="RefSeq" id="WP_307684839.1">
    <property type="nucleotide sequence ID" value="NZ_JAUSRD010000004.1"/>
</dbReference>
<reference evidence="2" key="1">
    <citation type="submission" date="2023-07" db="EMBL/GenBank/DDBJ databases">
        <title>Sorghum-associated microbial communities from plants grown in Nebraska, USA.</title>
        <authorList>
            <person name="Schachtman D."/>
        </authorList>
    </citation>
    <scope>NUCLEOTIDE SEQUENCE</scope>
    <source>
        <strain evidence="2">DS3754</strain>
    </source>
</reference>
<evidence type="ECO:0000313" key="2">
    <source>
        <dbReference type="EMBL" id="MDP9893207.1"/>
    </source>
</evidence>
<gene>
    <name evidence="2" type="ORF">J2W31_002318</name>
</gene>
<protein>
    <submittedName>
        <fullName evidence="2">Uncharacterized protein</fullName>
    </submittedName>
</protein>
<sequence>MAIYMLVPIANNAAALALAVTSHIPDGDRYKIANNAGWFVKFAGTAVELSNRIGVTGQVDNAPTPVGSTIVTHVTSYYGRGATDMWEWLKTRMESGG</sequence>
<name>A0AAW8CW90_9BURK</name>
<proteinExistence type="predicted"/>
<feature type="chain" id="PRO_5043824144" evidence="1">
    <location>
        <begin position="20"/>
        <end position="97"/>
    </location>
</feature>
<evidence type="ECO:0000313" key="3">
    <source>
        <dbReference type="Proteomes" id="UP001242045"/>
    </source>
</evidence>
<dbReference type="AlphaFoldDB" id="A0AAW8CW90"/>